<dbReference type="Proteomes" id="UP000238882">
    <property type="component" value="Unassembled WGS sequence"/>
</dbReference>
<accession>A0A2S7WJW7</accession>
<organism evidence="1 2">
    <name type="scientific">Polaribacter porphyrae</name>
    <dbReference type="NCBI Taxonomy" id="1137780"/>
    <lineage>
        <taxon>Bacteria</taxon>
        <taxon>Pseudomonadati</taxon>
        <taxon>Bacteroidota</taxon>
        <taxon>Flavobacteriia</taxon>
        <taxon>Flavobacteriales</taxon>
        <taxon>Flavobacteriaceae</taxon>
    </lineage>
</organism>
<dbReference type="AlphaFoldDB" id="A0A2S7WJW7"/>
<evidence type="ECO:0008006" key="3">
    <source>
        <dbReference type="Google" id="ProtNLM"/>
    </source>
</evidence>
<name>A0A2S7WJW7_9FLAO</name>
<evidence type="ECO:0000313" key="2">
    <source>
        <dbReference type="Proteomes" id="UP000238882"/>
    </source>
</evidence>
<dbReference type="OrthoDB" id="1201898at2"/>
<comment type="caution">
    <text evidence="1">The sequence shown here is derived from an EMBL/GenBank/DDBJ whole genome shotgun (WGS) entry which is preliminary data.</text>
</comment>
<evidence type="ECO:0000313" key="1">
    <source>
        <dbReference type="EMBL" id="PQJ77894.1"/>
    </source>
</evidence>
<gene>
    <name evidence="1" type="ORF">BTO18_01260</name>
</gene>
<proteinExistence type="predicted"/>
<dbReference type="RefSeq" id="WP_105014477.1">
    <property type="nucleotide sequence ID" value="NZ_MSCN01000001.1"/>
</dbReference>
<sequence length="141" mass="16202">MKKLLFTFFIISSISCFSQLKVTGYFGKEIGLSYVFNDKFQTEFRVSDDINSEFNSEFSLLYKVISKKDYNLNFGIGVSTFPFNSKNIDFFESVYLPLQLEVVPLKEVKSLAFVLESAYHFSNIINGSGIRNSVGIRYIFN</sequence>
<dbReference type="EMBL" id="MSCN01000001">
    <property type="protein sequence ID" value="PQJ77894.1"/>
    <property type="molecule type" value="Genomic_DNA"/>
</dbReference>
<protein>
    <recommendedName>
        <fullName evidence="3">Outer membrane protein beta-barrel domain-containing protein</fullName>
    </recommendedName>
</protein>
<keyword evidence="2" id="KW-1185">Reference proteome</keyword>
<reference evidence="1 2" key="1">
    <citation type="submission" date="2016-12" db="EMBL/GenBank/DDBJ databases">
        <title>Trade-off between light-utilization and light-protection in marine flavobacteria.</title>
        <authorList>
            <person name="Kumagai Y."/>
            <person name="Yoshizawa S."/>
            <person name="Kogure K."/>
            <person name="Iwasaki W."/>
        </authorList>
    </citation>
    <scope>NUCLEOTIDE SEQUENCE [LARGE SCALE GENOMIC DNA]</scope>
    <source>
        <strain evidence="1 2">NBRC 108759</strain>
    </source>
</reference>
<dbReference type="PROSITE" id="PS51257">
    <property type="entry name" value="PROKAR_LIPOPROTEIN"/>
    <property type="match status" value="1"/>
</dbReference>